<evidence type="ECO:0000313" key="2">
    <source>
        <dbReference type="Proteomes" id="UP001163321"/>
    </source>
</evidence>
<organism evidence="1 2">
    <name type="scientific">Peronosclerospora sorghi</name>
    <dbReference type="NCBI Taxonomy" id="230839"/>
    <lineage>
        <taxon>Eukaryota</taxon>
        <taxon>Sar</taxon>
        <taxon>Stramenopiles</taxon>
        <taxon>Oomycota</taxon>
        <taxon>Peronosporomycetes</taxon>
        <taxon>Peronosporales</taxon>
        <taxon>Peronosporaceae</taxon>
        <taxon>Peronosclerospora</taxon>
    </lineage>
</organism>
<dbReference type="EMBL" id="CM047582">
    <property type="protein sequence ID" value="KAI9914570.1"/>
    <property type="molecule type" value="Genomic_DNA"/>
</dbReference>
<comment type="caution">
    <text evidence="1">The sequence shown here is derived from an EMBL/GenBank/DDBJ whole genome shotgun (WGS) entry which is preliminary data.</text>
</comment>
<name>A0ACC0W8V8_9STRA</name>
<sequence>MEGEPGGLPLDIAVKYGIWQLFERDFATAESMFTHLFAQDVRVFGYLYLEVSDAYIALGDQYREAAAILQQLLGREEFPIEQIWIKYAACHDRLGIYDVARLRTPAAGILTYLFMEFFNLVVETKTLTSAPVRAYELRVDFRTCSTSTMMKEGAWIA</sequence>
<keyword evidence="2" id="KW-1185">Reference proteome</keyword>
<accession>A0ACC0W8V8</accession>
<reference evidence="1 2" key="1">
    <citation type="journal article" date="2022" name="bioRxiv">
        <title>The genome of the oomycete Peronosclerospora sorghi, a cosmopolitan pathogen of maize and sorghum, is inflated with dispersed pseudogenes.</title>
        <authorList>
            <person name="Fletcher K."/>
            <person name="Martin F."/>
            <person name="Isakeit T."/>
            <person name="Cavanaugh K."/>
            <person name="Magill C."/>
            <person name="Michelmore R."/>
        </authorList>
    </citation>
    <scope>NUCLEOTIDE SEQUENCE [LARGE SCALE GENOMIC DNA]</scope>
    <source>
        <strain evidence="1">P6</strain>
    </source>
</reference>
<protein>
    <submittedName>
        <fullName evidence="1">Uncharacterized protein</fullName>
    </submittedName>
</protein>
<gene>
    <name evidence="1" type="ORF">PsorP6_008090</name>
</gene>
<proteinExistence type="predicted"/>
<dbReference type="Proteomes" id="UP001163321">
    <property type="component" value="Chromosome 3"/>
</dbReference>
<evidence type="ECO:0000313" key="1">
    <source>
        <dbReference type="EMBL" id="KAI9914570.1"/>
    </source>
</evidence>